<dbReference type="Pfam" id="PF08797">
    <property type="entry name" value="HIRAN"/>
    <property type="match status" value="1"/>
</dbReference>
<dbReference type="Proteomes" id="UP000638043">
    <property type="component" value="Unassembled WGS sequence"/>
</dbReference>
<evidence type="ECO:0000259" key="3">
    <source>
        <dbReference type="Pfam" id="PF08797"/>
    </source>
</evidence>
<keyword evidence="1" id="KW-0479">Metal-binding</keyword>
<reference evidence="5" key="1">
    <citation type="journal article" date="2019" name="Int. J. Syst. Evol. Microbiol.">
        <title>The Global Catalogue of Microorganisms (GCM) 10K type strain sequencing project: providing services to taxonomists for standard genome sequencing and annotation.</title>
        <authorList>
            <consortium name="The Broad Institute Genomics Platform"/>
            <consortium name="The Broad Institute Genome Sequencing Center for Infectious Disease"/>
            <person name="Wu L."/>
            <person name="Ma J."/>
        </authorList>
    </citation>
    <scope>NUCLEOTIDE SEQUENCE [LARGE SCALE GENOMIC DNA]</scope>
    <source>
        <strain evidence="5">CGMCC 4.7181</strain>
    </source>
</reference>
<gene>
    <name evidence="4" type="ORF">GCM10010910_03760</name>
</gene>
<keyword evidence="5" id="KW-1185">Reference proteome</keyword>
<proteinExistence type="predicted"/>
<accession>A0ABQ2MYG7</accession>
<organism evidence="4 5">
    <name type="scientific">Microbacterium nanhaiense</name>
    <dbReference type="NCBI Taxonomy" id="1301026"/>
    <lineage>
        <taxon>Bacteria</taxon>
        <taxon>Bacillati</taxon>
        <taxon>Actinomycetota</taxon>
        <taxon>Actinomycetes</taxon>
        <taxon>Micrococcales</taxon>
        <taxon>Microbacteriaceae</taxon>
        <taxon>Microbacterium</taxon>
    </lineage>
</organism>
<name>A0ABQ2MYG7_9MICO</name>
<evidence type="ECO:0000256" key="1">
    <source>
        <dbReference type="ARBA" id="ARBA00022723"/>
    </source>
</evidence>
<comment type="caution">
    <text evidence="4">The sequence shown here is derived from an EMBL/GenBank/DDBJ whole genome shotgun (WGS) entry which is preliminary data.</text>
</comment>
<dbReference type="InterPro" id="IPR014905">
    <property type="entry name" value="HIRAN"/>
</dbReference>
<evidence type="ECO:0000313" key="5">
    <source>
        <dbReference type="Proteomes" id="UP000638043"/>
    </source>
</evidence>
<feature type="domain" description="HIRAN" evidence="3">
    <location>
        <begin position="163"/>
        <end position="246"/>
    </location>
</feature>
<evidence type="ECO:0000313" key="4">
    <source>
        <dbReference type="EMBL" id="GGO59835.1"/>
    </source>
</evidence>
<evidence type="ECO:0000256" key="2">
    <source>
        <dbReference type="ARBA" id="ARBA00022801"/>
    </source>
</evidence>
<protein>
    <recommendedName>
        <fullName evidence="3">HIRAN domain-containing protein</fullName>
    </recommendedName>
</protein>
<keyword evidence="2" id="KW-0378">Hydrolase</keyword>
<dbReference type="RefSeq" id="WP_188699701.1">
    <property type="nucleotide sequence ID" value="NZ_BMMQ01000001.1"/>
</dbReference>
<dbReference type="EMBL" id="BMMQ01000001">
    <property type="protein sequence ID" value="GGO59835.1"/>
    <property type="molecule type" value="Genomic_DNA"/>
</dbReference>
<sequence length="269" mass="29460">MSSVLERPVATVATETELLVIWQQPTTRAMIPVGVLGFDGETYTFAYLPNAADIAEFRPLLGFRDFTQSYTSDELFPLFRERVLDPTRPDFSRVIDELSLDPVSATPWEQLVRSGGGSEGDTLQVIPFPRESDGGWACTALVAGMRYLSKKSVRTAAGVVQAYADGEIEDVLRRLAPGQELKIVSEVGNDYNSDAQLLFTDKDELIGYVPDWIAKLMAPGLTAGASGRAIVERVNGAAAGWHLRVLVNLQLDEAFDGVRDRIVATTQSY</sequence>
<dbReference type="Gene3D" id="3.30.70.2330">
    <property type="match status" value="1"/>
</dbReference>